<dbReference type="PROSITE" id="PS51755">
    <property type="entry name" value="OMPR_PHOB"/>
    <property type="match status" value="1"/>
</dbReference>
<sequence length="1101" mass="117414">MLVRVLGNVEVIVDGSVVDLGGLKQRALFAALVAADGRAVSVERLIDLLWGDEPPAKVMTSLQAYVANLRRLLESGRPPHQPPRILVTRPSGYALLLADQDLDARRFMELLAEAGDTKDHPVRAEAKLEEGLGLWRGDAYGGVSTTSTALGAEAARLEEMRLDALERLWASRLGRGESAGAVGELERLVALHPFRERCWRLLALALYRSGRQGEALAALRRARSHLAEELGIDPGTELRELEVAVLRQDPALEDPGPARSAAYVLTPTSEIVGRQREIGLARSALEAAQGGAGRLVLVTGGPGIGKTSLARSIAAEAAARGFRVGRGAWDADEAPPLSGWHLSLGEALGNPEVLHLPTPDQTDVASTTYRLGGAVVGALRSAGPTLLVLDDVHWADSDSLRLLRRCTSAIATLPLVLVVTARDSAADIGPTLSDTLAWLARSDPVRLPLTGLDLRGVADQVRQQTGVAVGGDVAAAIRDRTEGNPFFVAEVVRLLVEDGTLTDPSADSWGTVPEGVLDVVRERLARLSSGQRDVLVTAAVLGRSFDLDVLEGATARSGDEVDGAIETGLVAGLLDDDGPGRFRFTHAIVRDAVYDLLPATGRRRAHAAAGQALERRRFGRTADHAAELAEHYRLAGPAHAREAWSFARRAAELAIERSAPVEAARLYAVAVEAVQADDSASAEERESVRSGLGRALCRAARPMDAWAHLAAAGESALGRGDPVSAARILLAITEQAVWTWRTHPLVDDRAIESWQAVLGSLPEDEPLLRARVKVALAVELLYRPGAADPASRLVDEAVLAARRGDAPQELLRVLQLAHLALQRPDLLDRRIAIGDEMVALAARMDAGVELAAALCMRATDHAESTRWAEAHADMTRAQQLAVRHQAAPMLVITGWALSLGRQAVGDFEGSESAIAEIEDLQATISMAGVGIGLCQLATMRLLQGRLSELEPVLAEAAGQHPNFRDLHALALVQSGRADDARVAVGAWAEQPPLLWDYLWTGLTVVRARLWMAFGDEEAIADLRTQLEPYADRLVVGGMSAMFLGSVHHTVGELALATGDRDAAVRHLEAAVATHRRLGFTPLVTAGETALAGAGRLGQITR</sequence>
<dbReference type="OrthoDB" id="134712at2"/>
<dbReference type="Gene3D" id="1.25.40.10">
    <property type="entry name" value="Tetratricopeptide repeat domain"/>
    <property type="match status" value="2"/>
</dbReference>
<dbReference type="SUPFAM" id="SSF48452">
    <property type="entry name" value="TPR-like"/>
    <property type="match status" value="2"/>
</dbReference>
<dbReference type="SUPFAM" id="SSF46894">
    <property type="entry name" value="C-terminal effector domain of the bipartite response regulators"/>
    <property type="match status" value="1"/>
</dbReference>
<dbReference type="PANTHER" id="PTHR35807:SF1">
    <property type="entry name" value="TRANSCRIPTIONAL REGULATOR REDD"/>
    <property type="match status" value="1"/>
</dbReference>
<keyword evidence="2" id="KW-0805">Transcription regulation</keyword>
<dbReference type="InterPro" id="IPR036388">
    <property type="entry name" value="WH-like_DNA-bd_sf"/>
</dbReference>
<dbReference type="Gene3D" id="3.40.50.300">
    <property type="entry name" value="P-loop containing nucleotide triphosphate hydrolases"/>
    <property type="match status" value="1"/>
</dbReference>
<feature type="DNA-binding region" description="OmpR/PhoB-type" evidence="5">
    <location>
        <begin position="1"/>
        <end position="97"/>
    </location>
</feature>
<evidence type="ECO:0000256" key="5">
    <source>
        <dbReference type="PROSITE-ProRule" id="PRU01091"/>
    </source>
</evidence>
<dbReference type="GO" id="GO:0003677">
    <property type="term" value="F:DNA binding"/>
    <property type="evidence" value="ECO:0007669"/>
    <property type="project" value="UniProtKB-UniRule"/>
</dbReference>
<dbReference type="Gene3D" id="1.10.10.10">
    <property type="entry name" value="Winged helix-like DNA-binding domain superfamily/Winged helix DNA-binding domain"/>
    <property type="match status" value="1"/>
</dbReference>
<evidence type="ECO:0000256" key="2">
    <source>
        <dbReference type="ARBA" id="ARBA00023015"/>
    </source>
</evidence>
<protein>
    <recommendedName>
        <fullName evidence="6">OmpR/PhoB-type domain-containing protein</fullName>
    </recommendedName>
</protein>
<comment type="caution">
    <text evidence="7">The sequence shown here is derived from an EMBL/GenBank/DDBJ whole genome shotgun (WGS) entry which is preliminary data.</text>
</comment>
<dbReference type="SUPFAM" id="SSF52540">
    <property type="entry name" value="P-loop containing nucleoside triphosphate hydrolases"/>
    <property type="match status" value="1"/>
</dbReference>
<keyword evidence="8" id="KW-1185">Reference proteome</keyword>
<dbReference type="InterPro" id="IPR041664">
    <property type="entry name" value="AAA_16"/>
</dbReference>
<dbReference type="InterPro" id="IPR016032">
    <property type="entry name" value="Sig_transdc_resp-reg_C-effctor"/>
</dbReference>
<evidence type="ECO:0000259" key="6">
    <source>
        <dbReference type="PROSITE" id="PS51755"/>
    </source>
</evidence>
<evidence type="ECO:0000256" key="1">
    <source>
        <dbReference type="ARBA" id="ARBA00005820"/>
    </source>
</evidence>
<dbReference type="SMART" id="SM00862">
    <property type="entry name" value="Trans_reg_C"/>
    <property type="match status" value="1"/>
</dbReference>
<evidence type="ECO:0000256" key="4">
    <source>
        <dbReference type="ARBA" id="ARBA00023163"/>
    </source>
</evidence>
<dbReference type="CDD" id="cd15831">
    <property type="entry name" value="BTAD"/>
    <property type="match status" value="1"/>
</dbReference>
<dbReference type="AlphaFoldDB" id="A0A417XXE1"/>
<dbReference type="PANTHER" id="PTHR35807">
    <property type="entry name" value="TRANSCRIPTIONAL REGULATOR REDD-RELATED"/>
    <property type="match status" value="1"/>
</dbReference>
<dbReference type="RefSeq" id="WP_118927474.1">
    <property type="nucleotide sequence ID" value="NZ_QXGH01000028.1"/>
</dbReference>
<reference evidence="7 8" key="1">
    <citation type="submission" date="2018-09" db="EMBL/GenBank/DDBJ databases">
        <title>Genome sequencing of Nocardioides immobilis CCTCC AB 2017083 for comparison to Nocardioides silvaticus.</title>
        <authorList>
            <person name="Li C."/>
            <person name="Wang G."/>
        </authorList>
    </citation>
    <scope>NUCLEOTIDE SEQUENCE [LARGE SCALE GENOMIC DNA]</scope>
    <source>
        <strain evidence="7 8">CCTCC AB 2017083</strain>
    </source>
</reference>
<accession>A0A417XXE1</accession>
<dbReference type="EMBL" id="QXGH01000028">
    <property type="protein sequence ID" value="RHW24931.1"/>
    <property type="molecule type" value="Genomic_DNA"/>
</dbReference>
<feature type="domain" description="OmpR/PhoB-type" evidence="6">
    <location>
        <begin position="1"/>
        <end position="97"/>
    </location>
</feature>
<dbReference type="GO" id="GO:0006355">
    <property type="term" value="P:regulation of DNA-templated transcription"/>
    <property type="evidence" value="ECO:0007669"/>
    <property type="project" value="InterPro"/>
</dbReference>
<dbReference type="GO" id="GO:0000160">
    <property type="term" value="P:phosphorelay signal transduction system"/>
    <property type="evidence" value="ECO:0007669"/>
    <property type="project" value="InterPro"/>
</dbReference>
<dbReference type="InterPro" id="IPR011990">
    <property type="entry name" value="TPR-like_helical_dom_sf"/>
</dbReference>
<dbReference type="SMART" id="SM00382">
    <property type="entry name" value="AAA"/>
    <property type="match status" value="1"/>
</dbReference>
<dbReference type="Pfam" id="PF03704">
    <property type="entry name" value="BTAD"/>
    <property type="match status" value="1"/>
</dbReference>
<name>A0A417XXE1_9ACTN</name>
<dbReference type="InterPro" id="IPR051677">
    <property type="entry name" value="AfsR-DnrI-RedD_regulator"/>
</dbReference>
<gene>
    <name evidence="7" type="ORF">D0Z08_22290</name>
</gene>
<evidence type="ECO:0000313" key="8">
    <source>
        <dbReference type="Proteomes" id="UP000283644"/>
    </source>
</evidence>
<dbReference type="Pfam" id="PF13191">
    <property type="entry name" value="AAA_16"/>
    <property type="match status" value="1"/>
</dbReference>
<dbReference type="InterPro" id="IPR001867">
    <property type="entry name" value="OmpR/PhoB-type_DNA-bd"/>
</dbReference>
<organism evidence="7 8">
    <name type="scientific">Nocardioides immobilis</name>
    <dbReference type="NCBI Taxonomy" id="2049295"/>
    <lineage>
        <taxon>Bacteria</taxon>
        <taxon>Bacillati</taxon>
        <taxon>Actinomycetota</taxon>
        <taxon>Actinomycetes</taxon>
        <taxon>Propionibacteriales</taxon>
        <taxon>Nocardioidaceae</taxon>
        <taxon>Nocardioides</taxon>
    </lineage>
</organism>
<dbReference type="SMART" id="SM01043">
    <property type="entry name" value="BTAD"/>
    <property type="match status" value="1"/>
</dbReference>
<dbReference type="InterPro" id="IPR005158">
    <property type="entry name" value="BTAD"/>
</dbReference>
<dbReference type="Pfam" id="PF00486">
    <property type="entry name" value="Trans_reg_C"/>
    <property type="match status" value="1"/>
</dbReference>
<dbReference type="InterPro" id="IPR003593">
    <property type="entry name" value="AAA+_ATPase"/>
</dbReference>
<proteinExistence type="inferred from homology"/>
<evidence type="ECO:0000256" key="3">
    <source>
        <dbReference type="ARBA" id="ARBA00023125"/>
    </source>
</evidence>
<dbReference type="Proteomes" id="UP000283644">
    <property type="component" value="Unassembled WGS sequence"/>
</dbReference>
<dbReference type="InterPro" id="IPR027417">
    <property type="entry name" value="P-loop_NTPase"/>
</dbReference>
<keyword evidence="4" id="KW-0804">Transcription</keyword>
<comment type="similarity">
    <text evidence="1">Belongs to the AfsR/DnrI/RedD regulatory family.</text>
</comment>
<evidence type="ECO:0000313" key="7">
    <source>
        <dbReference type="EMBL" id="RHW24931.1"/>
    </source>
</evidence>
<keyword evidence="3 5" id="KW-0238">DNA-binding</keyword>